<reference evidence="1 4" key="2">
    <citation type="submission" date="2018-04" db="EMBL/GenBank/DDBJ databases">
        <title>Subsurface microbial communities from deep shales in Ohio and West Virginia, USA.</title>
        <authorList>
            <person name="Wrighton K."/>
        </authorList>
    </citation>
    <scope>NUCLEOTIDE SEQUENCE [LARGE SCALE GENOMIC DNA]</scope>
    <source>
        <strain evidence="1 4">MSL28</strain>
    </source>
</reference>
<dbReference type="Proteomes" id="UP000295758">
    <property type="component" value="Unassembled WGS sequence"/>
</dbReference>
<evidence type="ECO:0000313" key="3">
    <source>
        <dbReference type="EMBL" id="TDS33729.1"/>
    </source>
</evidence>
<organism evidence="2 6">
    <name type="scientific">Halanaerobium congolense</name>
    <dbReference type="NCBI Taxonomy" id="54121"/>
    <lineage>
        <taxon>Bacteria</taxon>
        <taxon>Bacillati</taxon>
        <taxon>Bacillota</taxon>
        <taxon>Clostridia</taxon>
        <taxon>Halanaerobiales</taxon>
        <taxon>Halanaerobiaceae</taxon>
        <taxon>Halanaerobium</taxon>
    </lineage>
</organism>
<dbReference type="EMBL" id="FMYT01000013">
    <property type="protein sequence ID" value="SDC75072.1"/>
    <property type="molecule type" value="Genomic_DNA"/>
</dbReference>
<evidence type="ECO:0000313" key="1">
    <source>
        <dbReference type="EMBL" id="PXV69367.1"/>
    </source>
</evidence>
<dbReference type="AlphaFoldDB" id="A0A1G6P4F3"/>
<dbReference type="Pfam" id="PF09876">
    <property type="entry name" value="DUF2103"/>
    <property type="match status" value="1"/>
</dbReference>
<dbReference type="RefSeq" id="WP_089722737.1">
    <property type="nucleotide sequence ID" value="NZ_FMYT01000013.1"/>
</dbReference>
<evidence type="ECO:0000313" key="5">
    <source>
        <dbReference type="Proteomes" id="UP000295758"/>
    </source>
</evidence>
<protein>
    <submittedName>
        <fullName evidence="2">Predicted metal-binding protein</fullName>
    </submittedName>
    <submittedName>
        <fullName evidence="1">Putative metal-binding protein DUF2103</fullName>
    </submittedName>
</protein>
<dbReference type="InterPro" id="IPR018664">
    <property type="entry name" value="DUF2103_metal-binding"/>
</dbReference>
<reference evidence="3 5" key="3">
    <citation type="submission" date="2019-03" db="EMBL/GenBank/DDBJ databases">
        <title>Deep subsurface shale carbon reservoir microbial communities from Ohio and West Virginia, USA.</title>
        <authorList>
            <person name="Wrighton K."/>
        </authorList>
    </citation>
    <scope>NUCLEOTIDE SEQUENCE [LARGE SCALE GENOMIC DNA]</scope>
    <source>
        <strain evidence="3 5">UTICA-S4D12</strain>
    </source>
</reference>
<gene>
    <name evidence="3" type="ORF">BY453_104121</name>
    <name evidence="1" type="ORF">C8C78_10380</name>
    <name evidence="2" type="ORF">SAMN04488597_11328</name>
</gene>
<evidence type="ECO:0000313" key="6">
    <source>
        <dbReference type="Proteomes" id="UP000324896"/>
    </source>
</evidence>
<sequence>MANKYRHNKIKQEHTIIEDILPLLEDIALSKLIKSIIPGRISRRKGSGTPAYIRLKYNTQSGIKLIAKNSSSLQEIFVVTDYPDKTMKYLKKLDYIK</sequence>
<dbReference type="Proteomes" id="UP000324896">
    <property type="component" value="Unassembled WGS sequence"/>
</dbReference>
<name>A0A1G6P4F3_9FIRM</name>
<evidence type="ECO:0000313" key="4">
    <source>
        <dbReference type="Proteomes" id="UP000247389"/>
    </source>
</evidence>
<evidence type="ECO:0000313" key="2">
    <source>
        <dbReference type="EMBL" id="SDC75072.1"/>
    </source>
</evidence>
<proteinExistence type="predicted"/>
<dbReference type="Proteomes" id="UP000247389">
    <property type="component" value="Unassembled WGS sequence"/>
</dbReference>
<dbReference type="EMBL" id="QICM01000003">
    <property type="protein sequence ID" value="PXV69367.1"/>
    <property type="molecule type" value="Genomic_DNA"/>
</dbReference>
<reference evidence="2 6" key="1">
    <citation type="submission" date="2016-10" db="EMBL/GenBank/DDBJ databases">
        <authorList>
            <person name="Varghese N."/>
            <person name="Submissions S."/>
        </authorList>
    </citation>
    <scope>NUCLEOTIDE SEQUENCE [LARGE SCALE GENOMIC DNA]</scope>
    <source>
        <strain evidence="2 6">WG10</strain>
    </source>
</reference>
<dbReference type="EMBL" id="SOAA01000004">
    <property type="protein sequence ID" value="TDS33729.1"/>
    <property type="molecule type" value="Genomic_DNA"/>
</dbReference>
<accession>A0A1G6P4F3</accession>